<keyword evidence="4" id="KW-1185">Reference proteome</keyword>
<evidence type="ECO:0000313" key="5">
    <source>
        <dbReference type="Proteomes" id="UP000325313"/>
    </source>
</evidence>
<dbReference type="OrthoDB" id="2496866at2759"/>
<dbReference type="AlphaFoldDB" id="A0A5B0PZU6"/>
<dbReference type="EMBL" id="VDEP01000305">
    <property type="protein sequence ID" value="KAA1109339.1"/>
    <property type="molecule type" value="Genomic_DNA"/>
</dbReference>
<comment type="caution">
    <text evidence="2">The sequence shown here is derived from an EMBL/GenBank/DDBJ whole genome shotgun (WGS) entry which is preliminary data.</text>
</comment>
<name>A0A5B0PZU6_PUCGR</name>
<organism evidence="2 4">
    <name type="scientific">Puccinia graminis f. sp. tritici</name>
    <dbReference type="NCBI Taxonomy" id="56615"/>
    <lineage>
        <taxon>Eukaryota</taxon>
        <taxon>Fungi</taxon>
        <taxon>Dikarya</taxon>
        <taxon>Basidiomycota</taxon>
        <taxon>Pucciniomycotina</taxon>
        <taxon>Pucciniomycetes</taxon>
        <taxon>Pucciniales</taxon>
        <taxon>Pucciniaceae</taxon>
        <taxon>Puccinia</taxon>
    </lineage>
</organism>
<dbReference type="EMBL" id="VSWC01000040">
    <property type="protein sequence ID" value="KAA1106289.1"/>
    <property type="molecule type" value="Genomic_DNA"/>
</dbReference>
<dbReference type="Proteomes" id="UP000325313">
    <property type="component" value="Unassembled WGS sequence"/>
</dbReference>
<gene>
    <name evidence="2" type="ORF">PGT21_032591</name>
    <name evidence="3" type="ORF">PGTUg99_029391</name>
</gene>
<sequence>MDIFPRPPGYVLCAETQANETTEIATSESHTAPVIVQCRLFLENDHPTSLVEPTVEWTKVTSSLRALPWNTNLQSMSWDDFQHGALSFLSSSTTHLLPAMELANLAKTISWFGSIYNHPKYGTPKGIRLEGNLDYLAFGSAARAAFPSQIRLHLIMKDPRDDHPNVQYESRMTHIDEEGASIESTELLTQKSAGQSDNAANLSGSEDGTKTQLDIMDRRMSKTQRYNCHTPVTFSGTSANSEIEFVSLPKRLYLPDLKAGIDIPNGESKSKRPRPRTPMSPPRGDMDEISMDHYLMLAKIPDNDMKTRKRLQDNGITHWSFFRRSDEDDLIALGFPAGVARLLWEGVPRLHEYCDGIESNRLITSPTPTASTRKE</sequence>
<reference evidence="4 5" key="1">
    <citation type="submission" date="2019-05" db="EMBL/GenBank/DDBJ databases">
        <title>Emergence of the Ug99 lineage of the wheat stem rust pathogen through somatic hybridization.</title>
        <authorList>
            <person name="Li F."/>
            <person name="Upadhyaya N.M."/>
            <person name="Sperschneider J."/>
            <person name="Matny O."/>
            <person name="Nguyen-Phuc H."/>
            <person name="Mago R."/>
            <person name="Raley C."/>
            <person name="Miller M.E."/>
            <person name="Silverstein K.A.T."/>
            <person name="Henningsen E."/>
            <person name="Hirsch C.D."/>
            <person name="Visser B."/>
            <person name="Pretorius Z.A."/>
            <person name="Steffenson B.J."/>
            <person name="Schwessinger B."/>
            <person name="Dodds P.N."/>
            <person name="Figueroa M."/>
        </authorList>
    </citation>
    <scope>NUCLEOTIDE SEQUENCE [LARGE SCALE GENOMIC DNA]</scope>
    <source>
        <strain evidence="2">21-0</strain>
        <strain evidence="3 5">Ug99</strain>
    </source>
</reference>
<feature type="region of interest" description="Disordered" evidence="1">
    <location>
        <begin position="262"/>
        <end position="286"/>
    </location>
</feature>
<evidence type="ECO:0000313" key="4">
    <source>
        <dbReference type="Proteomes" id="UP000324748"/>
    </source>
</evidence>
<evidence type="ECO:0000313" key="3">
    <source>
        <dbReference type="EMBL" id="KAA1109339.1"/>
    </source>
</evidence>
<feature type="region of interest" description="Disordered" evidence="1">
    <location>
        <begin position="189"/>
        <end position="212"/>
    </location>
</feature>
<accession>A0A5B0PZU6</accession>
<dbReference type="Proteomes" id="UP000324748">
    <property type="component" value="Unassembled WGS sequence"/>
</dbReference>
<evidence type="ECO:0000313" key="2">
    <source>
        <dbReference type="EMBL" id="KAA1106289.1"/>
    </source>
</evidence>
<protein>
    <submittedName>
        <fullName evidence="2">Uncharacterized protein</fullName>
    </submittedName>
</protein>
<evidence type="ECO:0000256" key="1">
    <source>
        <dbReference type="SAM" id="MobiDB-lite"/>
    </source>
</evidence>
<proteinExistence type="predicted"/>